<comment type="subcellular location">
    <subcellularLocation>
        <location evidence="1">Membrane</location>
        <topology evidence="1">Multi-pass membrane protein</topology>
    </subcellularLocation>
</comment>
<dbReference type="PANTHER" id="PTHR11040:SF44">
    <property type="entry name" value="PROTEIN ZNTC-RELATED"/>
    <property type="match status" value="1"/>
</dbReference>
<keyword evidence="3 5" id="KW-1133">Transmembrane helix</keyword>
<feature type="transmembrane region" description="Helical" evidence="5">
    <location>
        <begin position="38"/>
        <end position="58"/>
    </location>
</feature>
<dbReference type="InParanoid" id="A0A0D2G7G0"/>
<dbReference type="PANTHER" id="PTHR11040">
    <property type="entry name" value="ZINC/IRON TRANSPORTER"/>
    <property type="match status" value="1"/>
</dbReference>
<feature type="transmembrane region" description="Helical" evidence="5">
    <location>
        <begin position="6"/>
        <end position="26"/>
    </location>
</feature>
<accession>A0A0D2G7G0</accession>
<dbReference type="GO" id="GO:0016020">
    <property type="term" value="C:membrane"/>
    <property type="evidence" value="ECO:0007669"/>
    <property type="project" value="UniProtKB-SubCell"/>
</dbReference>
<evidence type="ECO:0000313" key="7">
    <source>
        <dbReference type="Proteomes" id="UP000032233"/>
    </source>
</evidence>
<proteinExistence type="predicted"/>
<sequence>MLPLEIKLAAIALIFLTGIAGGWTALKAHGQKSSQAFFNLGACLGAGVFLGAGLIHLLPDSFEAMREINPDLGYPLPALLAGCSVLLVLLLEKVVVNQDKQETAKGMSAYTLMLVLSIHSFVAGAALGVESGAVSSLALLLAILAHKGSAAFALTVALVRARLPRPKTWGMLVLFSVSTPLGVTAGILGGLALNQGSARIFEMIFDALAAGTFFYIALSDVLADEFMNAPKRGPAFLLTAVGLGIMALVALWL</sequence>
<feature type="transmembrane region" description="Helical" evidence="5">
    <location>
        <begin position="133"/>
        <end position="159"/>
    </location>
</feature>
<evidence type="ECO:0000256" key="1">
    <source>
        <dbReference type="ARBA" id="ARBA00004141"/>
    </source>
</evidence>
<evidence type="ECO:0000256" key="5">
    <source>
        <dbReference type="SAM" id="Phobius"/>
    </source>
</evidence>
<dbReference type="GO" id="GO:0005385">
    <property type="term" value="F:zinc ion transmembrane transporter activity"/>
    <property type="evidence" value="ECO:0007669"/>
    <property type="project" value="TreeGrafter"/>
</dbReference>
<feature type="transmembrane region" description="Helical" evidence="5">
    <location>
        <begin position="108"/>
        <end position="127"/>
    </location>
</feature>
<dbReference type="Pfam" id="PF02535">
    <property type="entry name" value="Zip"/>
    <property type="match status" value="2"/>
</dbReference>
<dbReference type="EMBL" id="AZAC01000078">
    <property type="protein sequence ID" value="KIX10897.1"/>
    <property type="molecule type" value="Genomic_DNA"/>
</dbReference>
<reference evidence="6 7" key="1">
    <citation type="submission" date="2013-11" db="EMBL/GenBank/DDBJ databases">
        <title>Metagenomic analysis of a methanogenic consortium involved in long chain n-alkane degradation.</title>
        <authorList>
            <person name="Davidova I.A."/>
            <person name="Callaghan A.V."/>
            <person name="Wawrik B."/>
            <person name="Pruitt S."/>
            <person name="Marks C."/>
            <person name="Duncan K.E."/>
            <person name="Suflita J.M."/>
        </authorList>
    </citation>
    <scope>NUCLEOTIDE SEQUENCE [LARGE SCALE GENOMIC DNA]</scope>
    <source>
        <strain evidence="6 7">SPR</strain>
    </source>
</reference>
<dbReference type="Proteomes" id="UP000032233">
    <property type="component" value="Unassembled WGS sequence"/>
</dbReference>
<evidence type="ECO:0000256" key="4">
    <source>
        <dbReference type="ARBA" id="ARBA00023136"/>
    </source>
</evidence>
<feature type="transmembrane region" description="Helical" evidence="5">
    <location>
        <begin position="171"/>
        <end position="192"/>
    </location>
</feature>
<keyword evidence="2 5" id="KW-0812">Transmembrane</keyword>
<dbReference type="AlphaFoldDB" id="A0A0D2G7G0"/>
<name>A0A0D2G7G0_9BACT</name>
<feature type="transmembrane region" description="Helical" evidence="5">
    <location>
        <begin position="204"/>
        <end position="223"/>
    </location>
</feature>
<keyword evidence="4 5" id="KW-0472">Membrane</keyword>
<dbReference type="STRING" id="1429043.X474_27105"/>
<evidence type="ECO:0000313" key="6">
    <source>
        <dbReference type="EMBL" id="KIX10897.1"/>
    </source>
</evidence>
<evidence type="ECO:0000256" key="3">
    <source>
        <dbReference type="ARBA" id="ARBA00022989"/>
    </source>
</evidence>
<dbReference type="InterPro" id="IPR003689">
    <property type="entry name" value="ZIP"/>
</dbReference>
<evidence type="ECO:0000256" key="2">
    <source>
        <dbReference type="ARBA" id="ARBA00022692"/>
    </source>
</evidence>
<feature type="transmembrane region" description="Helical" evidence="5">
    <location>
        <begin position="235"/>
        <end position="252"/>
    </location>
</feature>
<keyword evidence="7" id="KW-1185">Reference proteome</keyword>
<comment type="caution">
    <text evidence="6">The sequence shown here is derived from an EMBL/GenBank/DDBJ whole genome shotgun (WGS) entry which is preliminary data.</text>
</comment>
<dbReference type="RefSeq" id="WP_044352704.1">
    <property type="nucleotide sequence ID" value="NZ_AZAC01000078.1"/>
</dbReference>
<gene>
    <name evidence="6" type="ORF">X474_27105</name>
</gene>
<organism evidence="6 7">
    <name type="scientific">Dethiosulfatarculus sandiegensis</name>
    <dbReference type="NCBI Taxonomy" id="1429043"/>
    <lineage>
        <taxon>Bacteria</taxon>
        <taxon>Pseudomonadati</taxon>
        <taxon>Thermodesulfobacteriota</taxon>
        <taxon>Desulfarculia</taxon>
        <taxon>Desulfarculales</taxon>
        <taxon>Desulfarculaceae</taxon>
        <taxon>Dethiosulfatarculus</taxon>
    </lineage>
</organism>
<feature type="transmembrane region" description="Helical" evidence="5">
    <location>
        <begin position="78"/>
        <end position="96"/>
    </location>
</feature>
<dbReference type="OrthoDB" id="5739025at2"/>
<protein>
    <submittedName>
        <fullName evidence="6">Iron permease</fullName>
    </submittedName>
</protein>